<protein>
    <submittedName>
        <fullName evidence="1">Uncharacterized protein</fullName>
    </submittedName>
</protein>
<evidence type="ECO:0000313" key="1">
    <source>
        <dbReference type="EMBL" id="KAJ6647409.1"/>
    </source>
</evidence>
<dbReference type="AlphaFoldDB" id="A0A9Q0S6U2"/>
<comment type="caution">
    <text evidence="1">The sequence shown here is derived from an EMBL/GenBank/DDBJ whole genome shotgun (WGS) entry which is preliminary data.</text>
</comment>
<organism evidence="1 2">
    <name type="scientific">Pseudolycoriella hygida</name>
    <dbReference type="NCBI Taxonomy" id="35572"/>
    <lineage>
        <taxon>Eukaryota</taxon>
        <taxon>Metazoa</taxon>
        <taxon>Ecdysozoa</taxon>
        <taxon>Arthropoda</taxon>
        <taxon>Hexapoda</taxon>
        <taxon>Insecta</taxon>
        <taxon>Pterygota</taxon>
        <taxon>Neoptera</taxon>
        <taxon>Endopterygota</taxon>
        <taxon>Diptera</taxon>
        <taxon>Nematocera</taxon>
        <taxon>Sciaroidea</taxon>
        <taxon>Sciaridae</taxon>
        <taxon>Pseudolycoriella</taxon>
    </lineage>
</organism>
<proteinExistence type="predicted"/>
<accession>A0A9Q0S6U2</accession>
<name>A0A9Q0S6U2_9DIPT</name>
<evidence type="ECO:0000313" key="2">
    <source>
        <dbReference type="Proteomes" id="UP001151699"/>
    </source>
</evidence>
<dbReference type="Proteomes" id="UP001151699">
    <property type="component" value="Chromosome A"/>
</dbReference>
<sequence length="57" mass="6386">MGVSYASSEVDLLAEQTLSFGDTFDWGKHQGIDTYFGKFDAISLHNEECFQSSKLSF</sequence>
<reference evidence="1" key="1">
    <citation type="submission" date="2022-07" db="EMBL/GenBank/DDBJ databases">
        <authorList>
            <person name="Trinca V."/>
            <person name="Uliana J.V.C."/>
            <person name="Torres T.T."/>
            <person name="Ward R.J."/>
            <person name="Monesi N."/>
        </authorList>
    </citation>
    <scope>NUCLEOTIDE SEQUENCE</scope>
    <source>
        <strain evidence="1">HSMRA1968</strain>
        <tissue evidence="1">Whole embryos</tissue>
    </source>
</reference>
<keyword evidence="2" id="KW-1185">Reference proteome</keyword>
<dbReference type="EMBL" id="WJQU01000001">
    <property type="protein sequence ID" value="KAJ6647409.1"/>
    <property type="molecule type" value="Genomic_DNA"/>
</dbReference>
<gene>
    <name evidence="1" type="ORF">Bhyg_02631</name>
</gene>